<dbReference type="EMBL" id="SESI01000001">
    <property type="protein sequence ID" value="TQQ81877.1"/>
    <property type="molecule type" value="Genomic_DNA"/>
</dbReference>
<proteinExistence type="predicted"/>
<gene>
    <name evidence="1" type="ORF">EWF95_02765</name>
</gene>
<dbReference type="AlphaFoldDB" id="A0A544QR19"/>
<dbReference type="OrthoDB" id="384032at2157"/>
<evidence type="ECO:0000313" key="1">
    <source>
        <dbReference type="EMBL" id="TQQ81877.1"/>
    </source>
</evidence>
<protein>
    <submittedName>
        <fullName evidence="1">Uncharacterized protein</fullName>
    </submittedName>
</protein>
<dbReference type="RefSeq" id="WP_142442530.1">
    <property type="nucleotide sequence ID" value="NZ_SESI01000001.1"/>
</dbReference>
<evidence type="ECO:0000313" key="2">
    <source>
        <dbReference type="Proteomes" id="UP000315385"/>
    </source>
</evidence>
<comment type="caution">
    <text evidence="1">The sequence shown here is derived from an EMBL/GenBank/DDBJ whole genome shotgun (WGS) entry which is preliminary data.</text>
</comment>
<name>A0A544QR19_9EURY</name>
<reference evidence="1 2" key="1">
    <citation type="submission" date="2019-02" db="EMBL/GenBank/DDBJ databases">
        <title>Halonotius sp. a new haloqrchaeon isolated from saline water.</title>
        <authorList>
            <person name="Duran-Viseras A."/>
            <person name="Sanchez-Porro C."/>
            <person name="Ventosa A."/>
        </authorList>
    </citation>
    <scope>NUCLEOTIDE SEQUENCE [LARGE SCALE GENOMIC DNA]</scope>
    <source>
        <strain evidence="1 2">F9-27</strain>
    </source>
</reference>
<organism evidence="1 2">
    <name type="scientific">Halonotius roseus</name>
    <dbReference type="NCBI Taxonomy" id="2511997"/>
    <lineage>
        <taxon>Archaea</taxon>
        <taxon>Methanobacteriati</taxon>
        <taxon>Methanobacteriota</taxon>
        <taxon>Stenosarchaea group</taxon>
        <taxon>Halobacteria</taxon>
        <taxon>Halobacteriales</taxon>
        <taxon>Haloferacaceae</taxon>
        <taxon>Halonotius</taxon>
    </lineage>
</organism>
<dbReference type="Proteomes" id="UP000315385">
    <property type="component" value="Unassembled WGS sequence"/>
</dbReference>
<keyword evidence="2" id="KW-1185">Reference proteome</keyword>
<accession>A0A544QR19</accession>
<sequence>MSATQPTDERFQYSEMNEAEAYNYLALDFGLEEIGTWADRNHIKNSVDVLYYADAFGDLEHAILLQAFDKSLPTQVYESLLETGWDLFEAVNCADLETFRCPGCDTEMWEIEIDEGHSYTSREWIDEYGNTSEFVEFVDDPAGRMWNADREADHSPALCWCCSNDVHYDFPRRLSDSGSVVVHYGETDEVSAFAVWNGLVRWEEDRFDSWNAGNWTDLLNVPGDTKDMAHAFATSSPAEFMQSVGYVKLHESDVLDALPIRRSTHRYRSEYRAIVAGWAESEETNPALGFTYIIDYTGYRSPSFWVAEDNYDELLGELVDQYMQEYSR</sequence>